<dbReference type="Proteomes" id="UP001303473">
    <property type="component" value="Unassembled WGS sequence"/>
</dbReference>
<evidence type="ECO:0000256" key="1">
    <source>
        <dbReference type="SAM" id="MobiDB-lite"/>
    </source>
</evidence>
<feature type="compositionally biased region" description="Basic and acidic residues" evidence="1">
    <location>
        <begin position="108"/>
        <end position="138"/>
    </location>
</feature>
<feature type="compositionally biased region" description="Polar residues" evidence="1">
    <location>
        <begin position="73"/>
        <end position="85"/>
    </location>
</feature>
<reference evidence="3" key="1">
    <citation type="journal article" date="2023" name="Mol. Phylogenet. Evol.">
        <title>Genome-scale phylogeny and comparative genomics of the fungal order Sordariales.</title>
        <authorList>
            <person name="Hensen N."/>
            <person name="Bonometti L."/>
            <person name="Westerberg I."/>
            <person name="Brannstrom I.O."/>
            <person name="Guillou S."/>
            <person name="Cros-Aarteil S."/>
            <person name="Calhoun S."/>
            <person name="Haridas S."/>
            <person name="Kuo A."/>
            <person name="Mondo S."/>
            <person name="Pangilinan J."/>
            <person name="Riley R."/>
            <person name="LaButti K."/>
            <person name="Andreopoulos B."/>
            <person name="Lipzen A."/>
            <person name="Chen C."/>
            <person name="Yan M."/>
            <person name="Daum C."/>
            <person name="Ng V."/>
            <person name="Clum A."/>
            <person name="Steindorff A."/>
            <person name="Ohm R.A."/>
            <person name="Martin F."/>
            <person name="Silar P."/>
            <person name="Natvig D.O."/>
            <person name="Lalanne C."/>
            <person name="Gautier V."/>
            <person name="Ament-Velasquez S.L."/>
            <person name="Kruys A."/>
            <person name="Hutchinson M.I."/>
            <person name="Powell A.J."/>
            <person name="Barry K."/>
            <person name="Miller A.N."/>
            <person name="Grigoriev I.V."/>
            <person name="Debuchy R."/>
            <person name="Gladieux P."/>
            <person name="Hiltunen Thoren M."/>
            <person name="Johannesson H."/>
        </authorList>
    </citation>
    <scope>NUCLEOTIDE SEQUENCE [LARGE SCALE GENOMIC DNA]</scope>
    <source>
        <strain evidence="3">CBS 340.73</strain>
    </source>
</reference>
<comment type="caution">
    <text evidence="2">The sequence shown here is derived from an EMBL/GenBank/DDBJ whole genome shotgun (WGS) entry which is preliminary data.</text>
</comment>
<feature type="compositionally biased region" description="Polar residues" evidence="1">
    <location>
        <begin position="1"/>
        <end position="16"/>
    </location>
</feature>
<organism evidence="2 3">
    <name type="scientific">Diplogelasinospora grovesii</name>
    <dbReference type="NCBI Taxonomy" id="303347"/>
    <lineage>
        <taxon>Eukaryota</taxon>
        <taxon>Fungi</taxon>
        <taxon>Dikarya</taxon>
        <taxon>Ascomycota</taxon>
        <taxon>Pezizomycotina</taxon>
        <taxon>Sordariomycetes</taxon>
        <taxon>Sordariomycetidae</taxon>
        <taxon>Sordariales</taxon>
        <taxon>Diplogelasinosporaceae</taxon>
        <taxon>Diplogelasinospora</taxon>
    </lineage>
</organism>
<gene>
    <name evidence="2" type="ORF">QBC46DRAFT_363015</name>
</gene>
<proteinExistence type="predicted"/>
<evidence type="ECO:0000313" key="2">
    <source>
        <dbReference type="EMBL" id="KAK3941986.1"/>
    </source>
</evidence>
<feature type="region of interest" description="Disordered" evidence="1">
    <location>
        <begin position="1"/>
        <end position="164"/>
    </location>
</feature>
<sequence>MSANPNSVGGQGQFHSSVPPAEPRTRSGHQLGQQVGNEAENTFRPNPSGEIPGQALNPDVDPSTRTGALDMPGSTSQQVYNQTQYGKPVQGETTKRERRGLERVGATKSKETVESTARDLGADLPEGVERGVRGKTGSEEGGYAWPGAEHQQPATAEDVAAERP</sequence>
<feature type="compositionally biased region" description="Basic and acidic residues" evidence="1">
    <location>
        <begin position="93"/>
        <end position="102"/>
    </location>
</feature>
<dbReference type="EMBL" id="MU853778">
    <property type="protein sequence ID" value="KAK3941986.1"/>
    <property type="molecule type" value="Genomic_DNA"/>
</dbReference>
<accession>A0AAN6NA46</accession>
<evidence type="ECO:0000313" key="3">
    <source>
        <dbReference type="Proteomes" id="UP001303473"/>
    </source>
</evidence>
<dbReference type="AlphaFoldDB" id="A0AAN6NA46"/>
<name>A0AAN6NA46_9PEZI</name>
<protein>
    <submittedName>
        <fullName evidence="2">Uncharacterized protein</fullName>
    </submittedName>
</protein>
<keyword evidence="3" id="KW-1185">Reference proteome</keyword>
<feature type="compositionally biased region" description="Polar residues" evidence="1">
    <location>
        <begin position="28"/>
        <end position="45"/>
    </location>
</feature>